<accession>A0A2H0BWH1</accession>
<dbReference type="PANTHER" id="PTHR11669">
    <property type="entry name" value="REPLICATION FACTOR C / DNA POLYMERASE III GAMMA-TAU SUBUNIT"/>
    <property type="match status" value="1"/>
</dbReference>
<evidence type="ECO:0000313" key="2">
    <source>
        <dbReference type="Proteomes" id="UP000231246"/>
    </source>
</evidence>
<proteinExistence type="predicted"/>
<dbReference type="Pfam" id="PF13177">
    <property type="entry name" value="DNA_pol3_delta2"/>
    <property type="match status" value="1"/>
</dbReference>
<dbReference type="PANTHER" id="PTHR11669:SF8">
    <property type="entry name" value="DNA POLYMERASE III SUBUNIT DELTA"/>
    <property type="match status" value="1"/>
</dbReference>
<reference evidence="1 2" key="1">
    <citation type="submission" date="2017-09" db="EMBL/GenBank/DDBJ databases">
        <title>Depth-based differentiation of microbial function through sediment-hosted aquifers and enrichment of novel symbionts in the deep terrestrial subsurface.</title>
        <authorList>
            <person name="Probst A.J."/>
            <person name="Ladd B."/>
            <person name="Jarett J.K."/>
            <person name="Geller-Mcgrath D.E."/>
            <person name="Sieber C.M."/>
            <person name="Emerson J.B."/>
            <person name="Anantharaman K."/>
            <person name="Thomas B.C."/>
            <person name="Malmstrom R."/>
            <person name="Stieglmeier M."/>
            <person name="Klingl A."/>
            <person name="Woyke T."/>
            <person name="Ryan C.M."/>
            <person name="Banfield J.F."/>
        </authorList>
    </citation>
    <scope>NUCLEOTIDE SEQUENCE [LARGE SCALE GENOMIC DNA]</scope>
    <source>
        <strain evidence="1">CG22_combo_CG10-13_8_21_14_all_38_20</strain>
    </source>
</reference>
<dbReference type="Proteomes" id="UP000231246">
    <property type="component" value="Unassembled WGS sequence"/>
</dbReference>
<dbReference type="AlphaFoldDB" id="A0A2H0BWH1"/>
<organism evidence="1 2">
    <name type="scientific">Candidatus Roizmanbacteria bacterium CG22_combo_CG10-13_8_21_14_all_38_20</name>
    <dbReference type="NCBI Taxonomy" id="1974862"/>
    <lineage>
        <taxon>Bacteria</taxon>
        <taxon>Candidatus Roizmaniibacteriota</taxon>
    </lineage>
</organism>
<sequence length="211" mass="23976">MQSILFIGSDVGARNYKLDAWVAEKGIRVSDVYRIANNDSVKISQIRSLTSYLYKKPLSSTHRVAVVYEAEKLTIPAQNAFLKLLEEPPKTAYILLGARNKLALLPTIVSRCLVINTPITKHVLKCKDEIEKLLENMEIKAIFENAESFGKNKETAEEYLHELLFYLQDSFLTGRGVELEKHANLAKQVNLSLRMLSVNVNPRQILENLFL</sequence>
<evidence type="ECO:0000313" key="1">
    <source>
        <dbReference type="EMBL" id="PIP61328.1"/>
    </source>
</evidence>
<dbReference type="InterPro" id="IPR027417">
    <property type="entry name" value="P-loop_NTPase"/>
</dbReference>
<dbReference type="GO" id="GO:0006261">
    <property type="term" value="P:DNA-templated DNA replication"/>
    <property type="evidence" value="ECO:0007669"/>
    <property type="project" value="TreeGrafter"/>
</dbReference>
<gene>
    <name evidence="1" type="ORF">COW99_04925</name>
</gene>
<comment type="caution">
    <text evidence="1">The sequence shown here is derived from an EMBL/GenBank/DDBJ whole genome shotgun (WGS) entry which is preliminary data.</text>
</comment>
<dbReference type="InterPro" id="IPR050238">
    <property type="entry name" value="DNA_Rep/Repair_Clamp_Loader"/>
</dbReference>
<dbReference type="SUPFAM" id="SSF52540">
    <property type="entry name" value="P-loop containing nucleoside triphosphate hydrolases"/>
    <property type="match status" value="1"/>
</dbReference>
<dbReference type="EMBL" id="PCTA01000030">
    <property type="protein sequence ID" value="PIP61328.1"/>
    <property type="molecule type" value="Genomic_DNA"/>
</dbReference>
<protein>
    <recommendedName>
        <fullName evidence="3">DNA polymerase III subunit delta</fullName>
    </recommendedName>
</protein>
<dbReference type="Gene3D" id="3.40.50.300">
    <property type="entry name" value="P-loop containing nucleotide triphosphate hydrolases"/>
    <property type="match status" value="1"/>
</dbReference>
<name>A0A2H0BWH1_9BACT</name>
<evidence type="ECO:0008006" key="3">
    <source>
        <dbReference type="Google" id="ProtNLM"/>
    </source>
</evidence>